<name>A0A8J3VGP6_9ACTN</name>
<dbReference type="PANTHER" id="PTHR43745:SF2">
    <property type="entry name" value="NITROREDUCTASE MJ1384-RELATED"/>
    <property type="match status" value="1"/>
</dbReference>
<sequence length="524" mass="56610">MQRDTSVADRYWHDTFRDSVSVLARGVGSEGGPDEPRKFKAYRGLPRQRLPQRSAARLGDLAKAFGFGASEPAPSGPLDEERLGLLLYHGYGYSRTDVGAIGGWPHHRFVPSARCFYPTELYLWRPDSGSCSHYDQLHHSLVELRANVSAETVCAALGSDLSGAAGVLFITSHFWKTAFRYRHYAHRLCSQEAGMVAGNLLLVGQVLGLRGHVHYQFLDEVLDRLLGLPSDEERTVAAIVLYPDEAGAPAQPRPRAQSHAASAVLKSVPPITPAFLDVVKDLSLASSVYELAEASVLRSVGDFAEPLPAGPPPGPAGNELNLSKVEIAPVDLAVALRDRHSGGTLFCPLARSAPADTVARLARYVGRRYASDIGIGPHCYTVLVVQDVAGVAPGVYRCTDDGRLQLVAGTREKPLDAETVATLGPPITDYRRTNLVAFVVGDQTHSAHLGNRGYRILNQDAGLMAQRICVLAAAAGLAARPLNGYLVAPVQRMLGIEHPDHLPMFQIAIGHRATTAQYEMEIAF</sequence>
<dbReference type="RefSeq" id="WP_203909221.1">
    <property type="nucleotide sequence ID" value="NZ_BONY01000018.1"/>
</dbReference>
<gene>
    <name evidence="2" type="ORF">Rhe02_34340</name>
</gene>
<organism evidence="2 3">
    <name type="scientific">Rhizocola hellebori</name>
    <dbReference type="NCBI Taxonomy" id="1392758"/>
    <lineage>
        <taxon>Bacteria</taxon>
        <taxon>Bacillati</taxon>
        <taxon>Actinomycetota</taxon>
        <taxon>Actinomycetes</taxon>
        <taxon>Micromonosporales</taxon>
        <taxon>Micromonosporaceae</taxon>
        <taxon>Rhizocola</taxon>
    </lineage>
</organism>
<dbReference type="SUPFAM" id="SSF55469">
    <property type="entry name" value="FMN-dependent nitroreductase-like"/>
    <property type="match status" value="2"/>
</dbReference>
<dbReference type="InterPro" id="IPR052544">
    <property type="entry name" value="Bacteriocin_Proc_Enz"/>
</dbReference>
<evidence type="ECO:0000313" key="3">
    <source>
        <dbReference type="Proteomes" id="UP000612899"/>
    </source>
</evidence>
<comment type="caution">
    <text evidence="2">The sequence shown here is derived from an EMBL/GenBank/DDBJ whole genome shotgun (WGS) entry which is preliminary data.</text>
</comment>
<proteinExistence type="predicted"/>
<feature type="domain" description="Nitroreductase" evidence="1">
    <location>
        <begin position="450"/>
        <end position="511"/>
    </location>
</feature>
<dbReference type="GO" id="GO:0016491">
    <property type="term" value="F:oxidoreductase activity"/>
    <property type="evidence" value="ECO:0007669"/>
    <property type="project" value="InterPro"/>
</dbReference>
<dbReference type="InterPro" id="IPR000415">
    <property type="entry name" value="Nitroreductase-like"/>
</dbReference>
<keyword evidence="3" id="KW-1185">Reference proteome</keyword>
<dbReference type="InterPro" id="IPR029479">
    <property type="entry name" value="Nitroreductase"/>
</dbReference>
<evidence type="ECO:0000259" key="1">
    <source>
        <dbReference type="Pfam" id="PF00881"/>
    </source>
</evidence>
<accession>A0A8J3VGP6</accession>
<protein>
    <recommendedName>
        <fullName evidence="1">Nitroreductase domain-containing protein</fullName>
    </recommendedName>
</protein>
<dbReference type="PANTHER" id="PTHR43745">
    <property type="entry name" value="NITROREDUCTASE MJ1384-RELATED"/>
    <property type="match status" value="1"/>
</dbReference>
<evidence type="ECO:0000313" key="2">
    <source>
        <dbReference type="EMBL" id="GIH05367.1"/>
    </source>
</evidence>
<dbReference type="AlphaFoldDB" id="A0A8J3VGP6"/>
<dbReference type="EMBL" id="BONY01000018">
    <property type="protein sequence ID" value="GIH05367.1"/>
    <property type="molecule type" value="Genomic_DNA"/>
</dbReference>
<reference evidence="2" key="1">
    <citation type="submission" date="2021-01" db="EMBL/GenBank/DDBJ databases">
        <title>Whole genome shotgun sequence of Rhizocola hellebori NBRC 109834.</title>
        <authorList>
            <person name="Komaki H."/>
            <person name="Tamura T."/>
        </authorList>
    </citation>
    <scope>NUCLEOTIDE SEQUENCE</scope>
    <source>
        <strain evidence="2">NBRC 109834</strain>
    </source>
</reference>
<dbReference type="Gene3D" id="3.40.109.10">
    <property type="entry name" value="NADH Oxidase"/>
    <property type="match status" value="2"/>
</dbReference>
<dbReference type="Proteomes" id="UP000612899">
    <property type="component" value="Unassembled WGS sequence"/>
</dbReference>
<dbReference type="Pfam" id="PF00881">
    <property type="entry name" value="Nitroreductase"/>
    <property type="match status" value="1"/>
</dbReference>